<reference evidence="1" key="1">
    <citation type="journal article" date="2013" name="BMC Genomics">
        <title>Unscrambling butterfly oogenesis.</title>
        <authorList>
            <person name="Carter J.M."/>
            <person name="Baker S.C."/>
            <person name="Pink R."/>
            <person name="Carter D.R."/>
            <person name="Collins A."/>
            <person name="Tomlin J."/>
            <person name="Gibbs M."/>
            <person name="Breuker C.J."/>
        </authorList>
    </citation>
    <scope>NUCLEOTIDE SEQUENCE</scope>
    <source>
        <tissue evidence="1">Ovary</tissue>
    </source>
</reference>
<organism evidence="1">
    <name type="scientific">Pararge aegeria</name>
    <name type="common">speckled wood butterfly</name>
    <dbReference type="NCBI Taxonomy" id="116150"/>
    <lineage>
        <taxon>Eukaryota</taxon>
        <taxon>Metazoa</taxon>
        <taxon>Ecdysozoa</taxon>
        <taxon>Arthropoda</taxon>
        <taxon>Hexapoda</taxon>
        <taxon>Insecta</taxon>
        <taxon>Pterygota</taxon>
        <taxon>Neoptera</taxon>
        <taxon>Endopterygota</taxon>
        <taxon>Lepidoptera</taxon>
        <taxon>Glossata</taxon>
        <taxon>Ditrysia</taxon>
        <taxon>Papilionoidea</taxon>
        <taxon>Nymphalidae</taxon>
        <taxon>Satyrinae</taxon>
        <taxon>Satyrini</taxon>
        <taxon>Parargina</taxon>
        <taxon>Pararge</taxon>
    </lineage>
</organism>
<reference evidence="1" key="2">
    <citation type="submission" date="2013-05" db="EMBL/GenBank/DDBJ databases">
        <authorList>
            <person name="Carter J.-M."/>
            <person name="Baker S.C."/>
            <person name="Pink R."/>
            <person name="Carter D.R.F."/>
            <person name="Collins A."/>
            <person name="Tomlin J."/>
            <person name="Gibbs M."/>
            <person name="Breuker C.J."/>
        </authorList>
    </citation>
    <scope>NUCLEOTIDE SEQUENCE</scope>
    <source>
        <tissue evidence="1">Ovary</tissue>
    </source>
</reference>
<sequence>MPNLLVLLKTRRISTQLAVSIFIKKNPTLSYSNMILFATEPVNCLGISSLSEVTFVYAAASFVYGTIK</sequence>
<proteinExistence type="predicted"/>
<dbReference type="EMBL" id="GAIX01011090">
    <property type="protein sequence ID" value="JAA81470.1"/>
    <property type="molecule type" value="Transcribed_RNA"/>
</dbReference>
<name>S4P4R2_9NEOP</name>
<accession>S4P4R2</accession>
<protein>
    <submittedName>
        <fullName evidence="1">Uncharacterized protein</fullName>
    </submittedName>
</protein>
<evidence type="ECO:0000313" key="1">
    <source>
        <dbReference type="EMBL" id="JAA81470.1"/>
    </source>
</evidence>
<dbReference type="AlphaFoldDB" id="S4P4R2"/>